<proteinExistence type="predicted"/>
<dbReference type="GO" id="GO:0050661">
    <property type="term" value="F:NADP binding"/>
    <property type="evidence" value="ECO:0007669"/>
    <property type="project" value="InterPro"/>
</dbReference>
<dbReference type="PANTHER" id="PTHR43539">
    <property type="entry name" value="FLAVIN-BINDING MONOOXYGENASE-LIKE PROTEIN (AFU_ORTHOLOGUE AFUA_4G09220)"/>
    <property type="match status" value="1"/>
</dbReference>
<dbReference type="Gene3D" id="3.50.50.60">
    <property type="entry name" value="FAD/NAD(P)-binding domain"/>
    <property type="match status" value="1"/>
</dbReference>
<evidence type="ECO:0000313" key="4">
    <source>
        <dbReference type="EMBL" id="PMD62768.1"/>
    </source>
</evidence>
<evidence type="ECO:0000256" key="1">
    <source>
        <dbReference type="ARBA" id="ARBA00022630"/>
    </source>
</evidence>
<dbReference type="InterPro" id="IPR020946">
    <property type="entry name" value="Flavin_mOase-like"/>
</dbReference>
<keyword evidence="1" id="KW-0285">Flavoprotein</keyword>
<sequence length="634" mass="71067">MGSVATQLPVEVPSADRVEPGSFRLQTANLPTVPTSKPTDVDSIASTWVNSFNKVLTVPELATIPQLFLEESYWRDQLCLSWDFHTLKGPEKIISLLQQSKNGCRIKSLTLDQSSKDRYPKASVMDSDGKVHTVQAFLTVETDIGRGSGVVRLVQDHGAWKVFTLYTFLRELKEHEEQVGGRRPNGVAHGEHLSRKNWLDRRKAEENFENCEEPIVLILGAGQAGLSIAARLKMLGTKSLIVDREERIGDNWRSRYHQLVLHDPVWFDHLPYLPFPESWPVFTPKDKLGDWFESYVKLLELNVWTQTTITGSSWDAIAGKWTVTLDRLHDGKKETRVFHPKHIIQATGHSGEPNFPSNLKGLSSFAGTRLVHSSQFTGAVPSKDQNKRAIVVGCCNSGHDIAQDFYENGYSVTLIQRSSTFVVSAETNLHHMSALYGEGGPPTEDADMVFFSIPNAVAKRLNIAMTRVQNKTDEKILRGLEKAGFKIDKGPDGSGLWIKYLTRGGGYYLDVGCSQLIADNKIKVKQGCEIAEVLPNGLLFSDGETLEADEIVFATGYLNMRTQCRKIFGDEVADRVKDVWGFDEEGEIRTMWRKTGHPGFWFMGGNLALCRWYSRLLALQIKGLEEGLCSYEDL</sequence>
<dbReference type="GO" id="GO:0004499">
    <property type="term" value="F:N,N-dimethylaniline monooxygenase activity"/>
    <property type="evidence" value="ECO:0007669"/>
    <property type="project" value="InterPro"/>
</dbReference>
<accession>A0A2J6TIH0</accession>
<dbReference type="InParanoid" id="A0A2J6TIH0"/>
<dbReference type="RefSeq" id="XP_024739672.1">
    <property type="nucleotide sequence ID" value="XM_024876806.1"/>
</dbReference>
<dbReference type="InterPro" id="IPR036188">
    <property type="entry name" value="FAD/NAD-bd_sf"/>
</dbReference>
<dbReference type="Pfam" id="PF13450">
    <property type="entry name" value="NAD_binding_8"/>
    <property type="match status" value="1"/>
</dbReference>
<keyword evidence="2" id="KW-0274">FAD</keyword>
<protein>
    <submittedName>
        <fullName evidence="4">FAD/NAD(P)-binding domain-containing protein</fullName>
    </submittedName>
</protein>
<evidence type="ECO:0000256" key="3">
    <source>
        <dbReference type="ARBA" id="ARBA00023002"/>
    </source>
</evidence>
<dbReference type="Proteomes" id="UP000235371">
    <property type="component" value="Unassembled WGS sequence"/>
</dbReference>
<organism evidence="4 5">
    <name type="scientific">Hyaloscypha bicolor E</name>
    <dbReference type="NCBI Taxonomy" id="1095630"/>
    <lineage>
        <taxon>Eukaryota</taxon>
        <taxon>Fungi</taxon>
        <taxon>Dikarya</taxon>
        <taxon>Ascomycota</taxon>
        <taxon>Pezizomycotina</taxon>
        <taxon>Leotiomycetes</taxon>
        <taxon>Helotiales</taxon>
        <taxon>Hyaloscyphaceae</taxon>
        <taxon>Hyaloscypha</taxon>
        <taxon>Hyaloscypha bicolor</taxon>
    </lineage>
</organism>
<dbReference type="Pfam" id="PF00743">
    <property type="entry name" value="FMO-like"/>
    <property type="match status" value="1"/>
</dbReference>
<dbReference type="SUPFAM" id="SSF51905">
    <property type="entry name" value="FAD/NAD(P)-binding domain"/>
    <property type="match status" value="1"/>
</dbReference>
<reference evidence="4 5" key="1">
    <citation type="submission" date="2016-04" db="EMBL/GenBank/DDBJ databases">
        <title>A degradative enzymes factory behind the ericoid mycorrhizal symbiosis.</title>
        <authorList>
            <consortium name="DOE Joint Genome Institute"/>
            <person name="Martino E."/>
            <person name="Morin E."/>
            <person name="Grelet G."/>
            <person name="Kuo A."/>
            <person name="Kohler A."/>
            <person name="Daghino S."/>
            <person name="Barry K."/>
            <person name="Choi C."/>
            <person name="Cichocki N."/>
            <person name="Clum A."/>
            <person name="Copeland A."/>
            <person name="Hainaut M."/>
            <person name="Haridas S."/>
            <person name="Labutti K."/>
            <person name="Lindquist E."/>
            <person name="Lipzen A."/>
            <person name="Khouja H.-R."/>
            <person name="Murat C."/>
            <person name="Ohm R."/>
            <person name="Olson A."/>
            <person name="Spatafora J."/>
            <person name="Veneault-Fourrey C."/>
            <person name="Henrissat B."/>
            <person name="Grigoriev I."/>
            <person name="Martin F."/>
            <person name="Perotto S."/>
        </authorList>
    </citation>
    <scope>NUCLEOTIDE SEQUENCE [LARGE SCALE GENOMIC DNA]</scope>
    <source>
        <strain evidence="4 5">E</strain>
    </source>
</reference>
<gene>
    <name evidence="4" type="ORF">K444DRAFT_558007</name>
</gene>
<dbReference type="AlphaFoldDB" id="A0A2J6TIH0"/>
<evidence type="ECO:0000313" key="5">
    <source>
        <dbReference type="Proteomes" id="UP000235371"/>
    </source>
</evidence>
<dbReference type="OrthoDB" id="74360at2759"/>
<name>A0A2J6TIH0_9HELO</name>
<keyword evidence="3" id="KW-0560">Oxidoreductase</keyword>
<keyword evidence="5" id="KW-1185">Reference proteome</keyword>
<evidence type="ECO:0000256" key="2">
    <source>
        <dbReference type="ARBA" id="ARBA00022827"/>
    </source>
</evidence>
<dbReference type="GO" id="GO:0050660">
    <property type="term" value="F:flavin adenine dinucleotide binding"/>
    <property type="evidence" value="ECO:0007669"/>
    <property type="project" value="InterPro"/>
</dbReference>
<dbReference type="PANTHER" id="PTHR43539:SF68">
    <property type="entry name" value="FLAVIN-BINDING MONOOXYGENASE-LIKE PROTEIN (AFU_ORTHOLOGUE AFUA_4G09220)"/>
    <property type="match status" value="1"/>
</dbReference>
<dbReference type="InterPro" id="IPR050982">
    <property type="entry name" value="Auxin_biosynth/cation_transpt"/>
</dbReference>
<dbReference type="GeneID" id="36584885"/>
<dbReference type="EMBL" id="KZ613783">
    <property type="protein sequence ID" value="PMD62768.1"/>
    <property type="molecule type" value="Genomic_DNA"/>
</dbReference>